<protein>
    <submittedName>
        <fullName evidence="1">Uncharacterized protein</fullName>
    </submittedName>
</protein>
<accession>A0A0V1H0Q5</accession>
<name>A0A0V1H0Q5_9BILA</name>
<keyword evidence="2" id="KW-1185">Reference proteome</keyword>
<dbReference type="Proteomes" id="UP000055024">
    <property type="component" value="Unassembled WGS sequence"/>
</dbReference>
<sequence>MSTTSLVSSEAVWERLMLELFFHQRVSHILGQFSCKLLRTLVKEFIQSILVQLEIPPSLYTPQMSHAALMALEPSLIVKRSSQINYDRLSAIRLIFTSERDTKQDKLIETHTLLNEGASLGEDTNVHD</sequence>
<reference evidence="1 2" key="1">
    <citation type="submission" date="2015-01" db="EMBL/GenBank/DDBJ databases">
        <title>Evolution of Trichinella species and genotypes.</title>
        <authorList>
            <person name="Korhonen P.K."/>
            <person name="Edoardo P."/>
            <person name="Giuseppe L.R."/>
            <person name="Gasser R.B."/>
        </authorList>
    </citation>
    <scope>NUCLEOTIDE SEQUENCE [LARGE SCALE GENOMIC DNA]</scope>
    <source>
        <strain evidence="1">ISS1029</strain>
    </source>
</reference>
<organism evidence="1 2">
    <name type="scientific">Trichinella zimbabwensis</name>
    <dbReference type="NCBI Taxonomy" id="268475"/>
    <lineage>
        <taxon>Eukaryota</taxon>
        <taxon>Metazoa</taxon>
        <taxon>Ecdysozoa</taxon>
        <taxon>Nematoda</taxon>
        <taxon>Enoplea</taxon>
        <taxon>Dorylaimia</taxon>
        <taxon>Trichinellida</taxon>
        <taxon>Trichinellidae</taxon>
        <taxon>Trichinella</taxon>
    </lineage>
</organism>
<dbReference type="OrthoDB" id="10615434at2759"/>
<comment type="caution">
    <text evidence="1">The sequence shown here is derived from an EMBL/GenBank/DDBJ whole genome shotgun (WGS) entry which is preliminary data.</text>
</comment>
<dbReference type="AlphaFoldDB" id="A0A0V1H0Q5"/>
<gene>
    <name evidence="1" type="ORF">T11_344</name>
</gene>
<evidence type="ECO:0000313" key="1">
    <source>
        <dbReference type="EMBL" id="KRZ04146.1"/>
    </source>
</evidence>
<dbReference type="EMBL" id="JYDP01000172">
    <property type="protein sequence ID" value="KRZ04146.1"/>
    <property type="molecule type" value="Genomic_DNA"/>
</dbReference>
<evidence type="ECO:0000313" key="2">
    <source>
        <dbReference type="Proteomes" id="UP000055024"/>
    </source>
</evidence>
<proteinExistence type="predicted"/>